<dbReference type="Gene3D" id="3.60.15.10">
    <property type="entry name" value="Ribonuclease Z/Hydroxyacylglutathione hydrolase-like"/>
    <property type="match status" value="1"/>
</dbReference>
<evidence type="ECO:0000313" key="2">
    <source>
        <dbReference type="EMBL" id="MCJ8209179.1"/>
    </source>
</evidence>
<dbReference type="InterPro" id="IPR001279">
    <property type="entry name" value="Metallo-B-lactamas"/>
</dbReference>
<dbReference type="SUPFAM" id="SSF56281">
    <property type="entry name" value="Metallo-hydrolase/oxidoreductase"/>
    <property type="match status" value="1"/>
</dbReference>
<dbReference type="PANTHER" id="PTHR42951">
    <property type="entry name" value="METALLO-BETA-LACTAMASE DOMAIN-CONTAINING"/>
    <property type="match status" value="1"/>
</dbReference>
<dbReference type="RefSeq" id="WP_245129009.1">
    <property type="nucleotide sequence ID" value="NZ_JALJEJ010000002.1"/>
</dbReference>
<evidence type="ECO:0000259" key="1">
    <source>
        <dbReference type="SMART" id="SM00849"/>
    </source>
</evidence>
<dbReference type="AlphaFoldDB" id="A0A9X1X5T8"/>
<dbReference type="CDD" id="cd07721">
    <property type="entry name" value="yflN-like_MBL-fold"/>
    <property type="match status" value="1"/>
</dbReference>
<reference evidence="2" key="1">
    <citation type="submission" date="2022-04" db="EMBL/GenBank/DDBJ databases">
        <title>Mucilaginibacter sp. RS28 isolated from freshwater.</title>
        <authorList>
            <person name="Ko S.-R."/>
        </authorList>
    </citation>
    <scope>NUCLEOTIDE SEQUENCE</scope>
    <source>
        <strain evidence="2">RS28</strain>
    </source>
</reference>
<accession>A0A9X1X5T8</accession>
<feature type="domain" description="Metallo-beta-lactamase" evidence="1">
    <location>
        <begin position="22"/>
        <end position="230"/>
    </location>
</feature>
<proteinExistence type="predicted"/>
<dbReference type="Proteomes" id="UP001139450">
    <property type="component" value="Unassembled WGS sequence"/>
</dbReference>
<dbReference type="SMART" id="SM00849">
    <property type="entry name" value="Lactamase_B"/>
    <property type="match status" value="1"/>
</dbReference>
<dbReference type="EMBL" id="JALJEJ010000002">
    <property type="protein sequence ID" value="MCJ8209179.1"/>
    <property type="molecule type" value="Genomic_DNA"/>
</dbReference>
<name>A0A9X1X5T8_9SPHI</name>
<gene>
    <name evidence="2" type="ORF">MUY27_05630</name>
</gene>
<dbReference type="InterPro" id="IPR050855">
    <property type="entry name" value="NDM-1-like"/>
</dbReference>
<sequence>MKDSSSGYFEVAPGVYGLKIIFVNIYMVAGADGQWVLVDAGIMGSAGRIKKMAEELFGDVPPSAIILTHAHFDHRGALPALLKTWDVPVYAHNLELPYLRGLSSYPPPDPTVGGGLMSLLSVLYPKKPLNLGDRVRALPQDGSVPFLNDWIYIPTPGHAPGHISLFRGRDKVLIAGDAFVTTKQESAYDALTFKKVLSGPPKYFTPDWISANDSVIRLRDLHPHVAATGHGVPMQGEELAKGLDHLVNTFNETAVPAHGRYVHDAAKMNKRGVQYVPPQKVNPVILASAALITGVLTYTLIQKIKK</sequence>
<dbReference type="InterPro" id="IPR036866">
    <property type="entry name" value="RibonucZ/Hydroxyglut_hydro"/>
</dbReference>
<protein>
    <submittedName>
        <fullName evidence="2">MBL fold metallo-hydrolase</fullName>
    </submittedName>
</protein>
<keyword evidence="3" id="KW-1185">Reference proteome</keyword>
<comment type="caution">
    <text evidence="2">The sequence shown here is derived from an EMBL/GenBank/DDBJ whole genome shotgun (WGS) entry which is preliminary data.</text>
</comment>
<organism evidence="2 3">
    <name type="scientific">Mucilaginibacter straminoryzae</name>
    <dbReference type="NCBI Taxonomy" id="2932774"/>
    <lineage>
        <taxon>Bacteria</taxon>
        <taxon>Pseudomonadati</taxon>
        <taxon>Bacteroidota</taxon>
        <taxon>Sphingobacteriia</taxon>
        <taxon>Sphingobacteriales</taxon>
        <taxon>Sphingobacteriaceae</taxon>
        <taxon>Mucilaginibacter</taxon>
    </lineage>
</organism>
<dbReference type="Pfam" id="PF00753">
    <property type="entry name" value="Lactamase_B"/>
    <property type="match status" value="1"/>
</dbReference>
<dbReference type="PANTHER" id="PTHR42951:SF17">
    <property type="entry name" value="METALLO-BETA-LACTAMASE DOMAIN-CONTAINING PROTEIN"/>
    <property type="match status" value="1"/>
</dbReference>
<evidence type="ECO:0000313" key="3">
    <source>
        <dbReference type="Proteomes" id="UP001139450"/>
    </source>
</evidence>